<dbReference type="PANTHER" id="PTHR42921:SF1">
    <property type="entry name" value="ACETOACETYL-COA SYNTHETASE"/>
    <property type="match status" value="1"/>
</dbReference>
<reference evidence="1 2" key="1">
    <citation type="submission" date="2019-06" db="EMBL/GenBank/DDBJ databases">
        <authorList>
            <person name="Livingstone P."/>
            <person name="Whitworth D."/>
        </authorList>
    </citation>
    <scope>NUCLEOTIDE SEQUENCE [LARGE SCALE GENOMIC DNA]</scope>
    <source>
        <strain evidence="1 2">AM401</strain>
    </source>
</reference>
<dbReference type="EMBL" id="VIFM01000830">
    <property type="protein sequence ID" value="TQF08283.1"/>
    <property type="molecule type" value="Genomic_DNA"/>
</dbReference>
<sequence length="142" mass="15329">TQPIPSMPLYFWGDAPAGAPALPGDPQGPRYLASYFDMYPPGHGRQPGGGDGPASMGAVWRHGDWLRVGPEGRCVIYGRSDATINRHGLRMGTSELYRAVEALPEVLDSLVVDLEYLGRESHMPLFVALREGAVLDDALPVS</sequence>
<comment type="caution">
    <text evidence="1">The sequence shown here is derived from an EMBL/GenBank/DDBJ whole genome shotgun (WGS) entry which is preliminary data.</text>
</comment>
<keyword evidence="2" id="KW-1185">Reference proteome</keyword>
<dbReference type="AlphaFoldDB" id="A0A540WGY9"/>
<protein>
    <submittedName>
        <fullName evidence="1">Acetoacetate--CoA ligase</fullName>
        <ecNumber evidence="1">6.2.1.16</ecNumber>
    </submittedName>
</protein>
<accession>A0A540WGY9</accession>
<gene>
    <name evidence="1" type="ORF">FJV41_50765</name>
</gene>
<feature type="non-terminal residue" evidence="1">
    <location>
        <position position="1"/>
    </location>
</feature>
<proteinExistence type="predicted"/>
<evidence type="ECO:0000313" key="2">
    <source>
        <dbReference type="Proteomes" id="UP000315369"/>
    </source>
</evidence>
<keyword evidence="1" id="KW-0436">Ligase</keyword>
<dbReference type="EC" id="6.2.1.16" evidence="1"/>
<evidence type="ECO:0000313" key="1">
    <source>
        <dbReference type="EMBL" id="TQF08283.1"/>
    </source>
</evidence>
<feature type="non-terminal residue" evidence="1">
    <location>
        <position position="142"/>
    </location>
</feature>
<organism evidence="1 2">
    <name type="scientific">Myxococcus llanfairpwllgwyngyllgogerychwyrndrobwllllantysiliogogogochensis</name>
    <dbReference type="NCBI Taxonomy" id="2590453"/>
    <lineage>
        <taxon>Bacteria</taxon>
        <taxon>Pseudomonadati</taxon>
        <taxon>Myxococcota</taxon>
        <taxon>Myxococcia</taxon>
        <taxon>Myxococcales</taxon>
        <taxon>Cystobacterineae</taxon>
        <taxon>Myxococcaceae</taxon>
        <taxon>Myxococcus</taxon>
    </lineage>
</organism>
<name>A0A540WGY9_9BACT</name>
<dbReference type="PANTHER" id="PTHR42921">
    <property type="entry name" value="ACETOACETYL-COA SYNTHETASE"/>
    <property type="match status" value="1"/>
</dbReference>
<dbReference type="Proteomes" id="UP000315369">
    <property type="component" value="Unassembled WGS sequence"/>
</dbReference>
<dbReference type="SUPFAM" id="SSF56801">
    <property type="entry name" value="Acetyl-CoA synthetase-like"/>
    <property type="match status" value="1"/>
</dbReference>
<dbReference type="GO" id="GO:0030729">
    <property type="term" value="F:acetoacetate-CoA ligase activity"/>
    <property type="evidence" value="ECO:0007669"/>
    <property type="project" value="UniProtKB-EC"/>
</dbReference>